<keyword evidence="4" id="KW-1185">Reference proteome</keyword>
<dbReference type="Pfam" id="PF13561">
    <property type="entry name" value="adh_short_C2"/>
    <property type="match status" value="1"/>
</dbReference>
<dbReference type="PANTHER" id="PTHR43477">
    <property type="entry name" value="DIHYDROANTICAPSIN 7-DEHYDROGENASE"/>
    <property type="match status" value="1"/>
</dbReference>
<evidence type="ECO:0000256" key="1">
    <source>
        <dbReference type="ARBA" id="ARBA00006484"/>
    </source>
</evidence>
<dbReference type="InterPro" id="IPR036291">
    <property type="entry name" value="NAD(P)-bd_dom_sf"/>
</dbReference>
<comment type="similarity">
    <text evidence="1">Belongs to the short-chain dehydrogenases/reductases (SDR) family.</text>
</comment>
<dbReference type="EMBL" id="JALJEJ010000005">
    <property type="protein sequence ID" value="MCJ8210508.1"/>
    <property type="molecule type" value="Genomic_DNA"/>
</dbReference>
<dbReference type="InterPro" id="IPR002347">
    <property type="entry name" value="SDR_fam"/>
</dbReference>
<dbReference type="GO" id="GO:0016491">
    <property type="term" value="F:oxidoreductase activity"/>
    <property type="evidence" value="ECO:0007669"/>
    <property type="project" value="UniProtKB-KW"/>
</dbReference>
<dbReference type="PRINTS" id="PR00081">
    <property type="entry name" value="GDHRDH"/>
</dbReference>
<reference evidence="3" key="1">
    <citation type="submission" date="2022-04" db="EMBL/GenBank/DDBJ databases">
        <title>Mucilaginibacter sp. RS28 isolated from freshwater.</title>
        <authorList>
            <person name="Ko S.-R."/>
        </authorList>
    </citation>
    <scope>NUCLEOTIDE SEQUENCE</scope>
    <source>
        <strain evidence="3">RS28</strain>
    </source>
</reference>
<accession>A0A9X1X6E5</accession>
<dbReference type="PANTHER" id="PTHR43477:SF1">
    <property type="entry name" value="DIHYDROANTICAPSIN 7-DEHYDROGENASE"/>
    <property type="match status" value="1"/>
</dbReference>
<dbReference type="Gene3D" id="3.40.50.720">
    <property type="entry name" value="NAD(P)-binding Rossmann-like Domain"/>
    <property type="match status" value="2"/>
</dbReference>
<evidence type="ECO:0000256" key="2">
    <source>
        <dbReference type="ARBA" id="ARBA00023002"/>
    </source>
</evidence>
<proteinExistence type="inferred from homology"/>
<protein>
    <submittedName>
        <fullName evidence="3">SDR family oxidoreductase</fullName>
    </submittedName>
</protein>
<evidence type="ECO:0000313" key="4">
    <source>
        <dbReference type="Proteomes" id="UP001139450"/>
    </source>
</evidence>
<dbReference type="SUPFAM" id="SSF51735">
    <property type="entry name" value="NAD(P)-binding Rossmann-fold domains"/>
    <property type="match status" value="1"/>
</dbReference>
<keyword evidence="2" id="KW-0560">Oxidoreductase</keyword>
<gene>
    <name evidence="3" type="ORF">MUY27_12390</name>
</gene>
<dbReference type="AlphaFoldDB" id="A0A9X1X6E5"/>
<evidence type="ECO:0000313" key="3">
    <source>
        <dbReference type="EMBL" id="MCJ8210508.1"/>
    </source>
</evidence>
<dbReference type="RefSeq" id="WP_245130347.1">
    <property type="nucleotide sequence ID" value="NZ_JALJEJ010000005.1"/>
</dbReference>
<organism evidence="3 4">
    <name type="scientific">Mucilaginibacter straminoryzae</name>
    <dbReference type="NCBI Taxonomy" id="2932774"/>
    <lineage>
        <taxon>Bacteria</taxon>
        <taxon>Pseudomonadati</taxon>
        <taxon>Bacteroidota</taxon>
        <taxon>Sphingobacteriia</taxon>
        <taxon>Sphingobacteriales</taxon>
        <taxon>Sphingobacteriaceae</taxon>
        <taxon>Mucilaginibacter</taxon>
    </lineage>
</organism>
<dbReference type="InterPro" id="IPR051122">
    <property type="entry name" value="SDR_DHRS6-like"/>
</dbReference>
<name>A0A9X1X6E5_9SPHI</name>
<sequence length="266" mass="28717">MTNTLQFSGLWGVILGGSGGFGFAAAEKLAKHGMNLAVVYREFAVADKTVKQKFEALAAENNIRILPYNLNALTEEGRQTFLHDLSGAADVKGNVKLLLHAIARGNLKPLTGEAGETLTAEDIQLTTYAMSNCLLDWANLLLTAGLFHSDARIIGLTSEGSHKYWNGYAAVSLAKASLESLNTYMAVEYSRHGIKTNLIQAGITDTFSLRKIPGHDELIDMAVARNPFGRITQPADVAKVIYLLCTDEAAWINGAVIHADGGEHCR</sequence>
<dbReference type="Proteomes" id="UP001139450">
    <property type="component" value="Unassembled WGS sequence"/>
</dbReference>
<comment type="caution">
    <text evidence="3">The sequence shown here is derived from an EMBL/GenBank/DDBJ whole genome shotgun (WGS) entry which is preliminary data.</text>
</comment>